<dbReference type="AlphaFoldDB" id="A0AAE1B0V8"/>
<protein>
    <submittedName>
        <fullName evidence="1">Uncharacterized protein</fullName>
    </submittedName>
</protein>
<accession>A0AAE1B0V8</accession>
<dbReference type="Proteomes" id="UP001283361">
    <property type="component" value="Unassembled WGS sequence"/>
</dbReference>
<proteinExistence type="predicted"/>
<comment type="caution">
    <text evidence="1">The sequence shown here is derived from an EMBL/GenBank/DDBJ whole genome shotgun (WGS) entry which is preliminary data.</text>
</comment>
<sequence length="74" mass="7926">MSPFPRTIVSGCLKQTAITPVFGCGAVLEKNFSRIAPAGISRRLVMNVSTAISAAPLDDGSYGAERKWRIFLIA</sequence>
<evidence type="ECO:0000313" key="2">
    <source>
        <dbReference type="Proteomes" id="UP001283361"/>
    </source>
</evidence>
<dbReference type="EMBL" id="JAWDGP010000750">
    <property type="protein sequence ID" value="KAK3797527.1"/>
    <property type="molecule type" value="Genomic_DNA"/>
</dbReference>
<organism evidence="1 2">
    <name type="scientific">Elysia crispata</name>
    <name type="common">lettuce slug</name>
    <dbReference type="NCBI Taxonomy" id="231223"/>
    <lineage>
        <taxon>Eukaryota</taxon>
        <taxon>Metazoa</taxon>
        <taxon>Spiralia</taxon>
        <taxon>Lophotrochozoa</taxon>
        <taxon>Mollusca</taxon>
        <taxon>Gastropoda</taxon>
        <taxon>Heterobranchia</taxon>
        <taxon>Euthyneura</taxon>
        <taxon>Panpulmonata</taxon>
        <taxon>Sacoglossa</taxon>
        <taxon>Placobranchoidea</taxon>
        <taxon>Plakobranchidae</taxon>
        <taxon>Elysia</taxon>
    </lineage>
</organism>
<evidence type="ECO:0000313" key="1">
    <source>
        <dbReference type="EMBL" id="KAK3797527.1"/>
    </source>
</evidence>
<name>A0AAE1B0V8_9GAST</name>
<gene>
    <name evidence="1" type="ORF">RRG08_054558</name>
</gene>
<keyword evidence="2" id="KW-1185">Reference proteome</keyword>
<reference evidence="1" key="1">
    <citation type="journal article" date="2023" name="G3 (Bethesda)">
        <title>A reference genome for the long-term kleptoplast-retaining sea slug Elysia crispata morphotype clarki.</title>
        <authorList>
            <person name="Eastman K.E."/>
            <person name="Pendleton A.L."/>
            <person name="Shaikh M.A."/>
            <person name="Suttiyut T."/>
            <person name="Ogas R."/>
            <person name="Tomko P."/>
            <person name="Gavelis G."/>
            <person name="Widhalm J.R."/>
            <person name="Wisecaver J.H."/>
        </authorList>
    </citation>
    <scope>NUCLEOTIDE SEQUENCE</scope>
    <source>
        <strain evidence="1">ECLA1</strain>
    </source>
</reference>